<proteinExistence type="predicted"/>
<accession>A0A8S5T012</accession>
<name>A0A8S5T012_9CAUD</name>
<organism evidence="2">
    <name type="scientific">Myoviridae sp. ctWb16</name>
    <dbReference type="NCBI Taxonomy" id="2827690"/>
    <lineage>
        <taxon>Viruses</taxon>
        <taxon>Duplodnaviria</taxon>
        <taxon>Heunggongvirae</taxon>
        <taxon>Uroviricota</taxon>
        <taxon>Caudoviricetes</taxon>
    </lineage>
</organism>
<evidence type="ECO:0000313" key="2">
    <source>
        <dbReference type="EMBL" id="DAF56700.1"/>
    </source>
</evidence>
<feature type="transmembrane region" description="Helical" evidence="1">
    <location>
        <begin position="7"/>
        <end position="26"/>
    </location>
</feature>
<sequence length="33" mass="4056">MIVEFKFILGLLIICSFMMFCIYKSINDDKWRH</sequence>
<reference evidence="2" key="1">
    <citation type="journal article" date="2021" name="Proc. Natl. Acad. Sci. U.S.A.">
        <title>A Catalog of Tens of Thousands of Viruses from Human Metagenomes Reveals Hidden Associations with Chronic Diseases.</title>
        <authorList>
            <person name="Tisza M.J."/>
            <person name="Buck C.B."/>
        </authorList>
    </citation>
    <scope>NUCLEOTIDE SEQUENCE</scope>
    <source>
        <strain evidence="2">CtWb16</strain>
    </source>
</reference>
<protein>
    <submittedName>
        <fullName evidence="2">Uncharacterized protein</fullName>
    </submittedName>
</protein>
<keyword evidence="1" id="KW-1133">Transmembrane helix</keyword>
<evidence type="ECO:0000256" key="1">
    <source>
        <dbReference type="SAM" id="Phobius"/>
    </source>
</evidence>
<keyword evidence="1" id="KW-0812">Transmembrane</keyword>
<keyword evidence="1" id="KW-0472">Membrane</keyword>
<dbReference type="EMBL" id="BK032721">
    <property type="protein sequence ID" value="DAF56700.1"/>
    <property type="molecule type" value="Genomic_DNA"/>
</dbReference>